<gene>
    <name evidence="1" type="ORF">SELMODRAFT_407020</name>
</gene>
<dbReference type="Proteomes" id="UP000001514">
    <property type="component" value="Unassembled WGS sequence"/>
</dbReference>
<evidence type="ECO:0000313" key="2">
    <source>
        <dbReference type="Proteomes" id="UP000001514"/>
    </source>
</evidence>
<accession>D8R3N0</accession>
<evidence type="ECO:0000313" key="1">
    <source>
        <dbReference type="EMBL" id="EFJ32972.1"/>
    </source>
</evidence>
<keyword evidence="2" id="KW-1185">Reference proteome</keyword>
<organism evidence="2">
    <name type="scientific">Selaginella moellendorffii</name>
    <name type="common">Spikemoss</name>
    <dbReference type="NCBI Taxonomy" id="88036"/>
    <lineage>
        <taxon>Eukaryota</taxon>
        <taxon>Viridiplantae</taxon>
        <taxon>Streptophyta</taxon>
        <taxon>Embryophyta</taxon>
        <taxon>Tracheophyta</taxon>
        <taxon>Lycopodiopsida</taxon>
        <taxon>Selaginellales</taxon>
        <taxon>Selaginellaceae</taxon>
        <taxon>Selaginella</taxon>
    </lineage>
</organism>
<dbReference type="KEGG" id="smo:SELMODRAFT_407020"/>
<dbReference type="Gramene" id="EFJ32972">
    <property type="protein sequence ID" value="EFJ32972"/>
    <property type="gene ID" value="SELMODRAFT_407020"/>
</dbReference>
<proteinExistence type="predicted"/>
<dbReference type="AlphaFoldDB" id="D8R3N0"/>
<dbReference type="EMBL" id="GL377571">
    <property type="protein sequence ID" value="EFJ32972.1"/>
    <property type="molecule type" value="Genomic_DNA"/>
</dbReference>
<name>D8R3N0_SELML</name>
<dbReference type="InParanoid" id="D8R3N0"/>
<reference evidence="1 2" key="1">
    <citation type="journal article" date="2011" name="Science">
        <title>The Selaginella genome identifies genetic changes associated with the evolution of vascular plants.</title>
        <authorList>
            <person name="Banks J.A."/>
            <person name="Nishiyama T."/>
            <person name="Hasebe M."/>
            <person name="Bowman J.L."/>
            <person name="Gribskov M."/>
            <person name="dePamphilis C."/>
            <person name="Albert V.A."/>
            <person name="Aono N."/>
            <person name="Aoyama T."/>
            <person name="Ambrose B.A."/>
            <person name="Ashton N.W."/>
            <person name="Axtell M.J."/>
            <person name="Barker E."/>
            <person name="Barker M.S."/>
            <person name="Bennetzen J.L."/>
            <person name="Bonawitz N.D."/>
            <person name="Chapple C."/>
            <person name="Cheng C."/>
            <person name="Correa L.G."/>
            <person name="Dacre M."/>
            <person name="DeBarry J."/>
            <person name="Dreyer I."/>
            <person name="Elias M."/>
            <person name="Engstrom E.M."/>
            <person name="Estelle M."/>
            <person name="Feng L."/>
            <person name="Finet C."/>
            <person name="Floyd S.K."/>
            <person name="Frommer W.B."/>
            <person name="Fujita T."/>
            <person name="Gramzow L."/>
            <person name="Gutensohn M."/>
            <person name="Harholt J."/>
            <person name="Hattori M."/>
            <person name="Heyl A."/>
            <person name="Hirai T."/>
            <person name="Hiwatashi Y."/>
            <person name="Ishikawa M."/>
            <person name="Iwata M."/>
            <person name="Karol K.G."/>
            <person name="Koehler B."/>
            <person name="Kolukisaoglu U."/>
            <person name="Kubo M."/>
            <person name="Kurata T."/>
            <person name="Lalonde S."/>
            <person name="Li K."/>
            <person name="Li Y."/>
            <person name="Litt A."/>
            <person name="Lyons E."/>
            <person name="Manning G."/>
            <person name="Maruyama T."/>
            <person name="Michael T.P."/>
            <person name="Mikami K."/>
            <person name="Miyazaki S."/>
            <person name="Morinaga S."/>
            <person name="Murata T."/>
            <person name="Mueller-Roeber B."/>
            <person name="Nelson D.R."/>
            <person name="Obara M."/>
            <person name="Oguri Y."/>
            <person name="Olmstead R.G."/>
            <person name="Onodera N."/>
            <person name="Petersen B.L."/>
            <person name="Pils B."/>
            <person name="Prigge M."/>
            <person name="Rensing S.A."/>
            <person name="Riano-Pachon D.M."/>
            <person name="Roberts A.W."/>
            <person name="Sato Y."/>
            <person name="Scheller H.V."/>
            <person name="Schulz B."/>
            <person name="Schulz C."/>
            <person name="Shakirov E.V."/>
            <person name="Shibagaki N."/>
            <person name="Shinohara N."/>
            <person name="Shippen D.E."/>
            <person name="Soerensen I."/>
            <person name="Sotooka R."/>
            <person name="Sugimoto N."/>
            <person name="Sugita M."/>
            <person name="Sumikawa N."/>
            <person name="Tanurdzic M."/>
            <person name="Theissen G."/>
            <person name="Ulvskov P."/>
            <person name="Wakazuki S."/>
            <person name="Weng J.K."/>
            <person name="Willats W.W."/>
            <person name="Wipf D."/>
            <person name="Wolf P.G."/>
            <person name="Yang L."/>
            <person name="Zimmer A.D."/>
            <person name="Zhu Q."/>
            <person name="Mitros T."/>
            <person name="Hellsten U."/>
            <person name="Loque D."/>
            <person name="Otillar R."/>
            <person name="Salamov A."/>
            <person name="Schmutz J."/>
            <person name="Shapiro H."/>
            <person name="Lindquist E."/>
            <person name="Lucas S."/>
            <person name="Rokhsar D."/>
            <person name="Grigoriev I.V."/>
        </authorList>
    </citation>
    <scope>NUCLEOTIDE SEQUENCE [LARGE SCALE GENOMIC DNA]</scope>
</reference>
<protein>
    <submittedName>
        <fullName evidence="1">Uncharacterized protein</fullName>
    </submittedName>
</protein>
<sequence length="138" mass="15533">MVEVFAQPRPLTEQQSLLHKHWALAGLEVMNGKEAFKADRVRGHRGGLLSKRTNKHYNLHTQIRAKKPKQDGKLVVACQCDAWIISRTKDHMSLRSCLAFSIEFTLSTIKIVCGISFNYQFMLTIIYGLRCCGVLGGG</sequence>
<dbReference type="HOGENOM" id="CLU_1858705_0_0_1"/>